<keyword evidence="4 10" id="KW-0560">Oxidoreductase</keyword>
<evidence type="ECO:0000256" key="6">
    <source>
        <dbReference type="NCBIfam" id="TIGR00558"/>
    </source>
</evidence>
<keyword evidence="5" id="KW-0664">Pyridoxine biosynthesis</keyword>
<evidence type="ECO:0000313" key="10">
    <source>
        <dbReference type="EMBL" id="RYB05101.1"/>
    </source>
</evidence>
<comment type="cofactor">
    <cofactor evidence="7">
        <name>FMN</name>
        <dbReference type="ChEBI" id="CHEBI:58210"/>
    </cofactor>
    <text evidence="7">Binds 1 FMN per subunit.</text>
</comment>
<reference evidence="10 11" key="1">
    <citation type="submission" date="2018-09" db="EMBL/GenBank/DDBJ databases">
        <authorList>
            <person name="Grouzdev D.S."/>
            <person name="Krutkina M.S."/>
        </authorList>
    </citation>
    <scope>NUCLEOTIDE SEQUENCE [LARGE SCALE GENOMIC DNA]</scope>
    <source>
        <strain evidence="10 11">RmlP001</strain>
    </source>
</reference>
<dbReference type="GO" id="GO:0004733">
    <property type="term" value="F:pyridoxamine phosphate oxidase activity"/>
    <property type="evidence" value="ECO:0007669"/>
    <property type="project" value="UniProtKB-UniRule"/>
</dbReference>
<dbReference type="InterPro" id="IPR012349">
    <property type="entry name" value="Split_barrel_FMN-bd"/>
</dbReference>
<feature type="domain" description="Pyridoxine 5'-phosphate oxidase dimerisation C-terminal" evidence="9">
    <location>
        <begin position="140"/>
        <end position="187"/>
    </location>
</feature>
<keyword evidence="3 7" id="KW-0288">FMN</keyword>
<evidence type="ECO:0000256" key="4">
    <source>
        <dbReference type="ARBA" id="ARBA00023002"/>
    </source>
</evidence>
<sequence length="187" mass="21379">MAEAEAGEPRDPNAIALATVDRDGRPDVRIVLLKGKDPGGFVFYTNAESAKGEELAAHAEAAFVLYWKSLNRQVRVRGRVESVSEAESDAYFASRHPRSRLGAIASRQSRPLDSRATLEDAVADLEDRYRDRPIPRPAHWHGFRVRPYQIEFWADRANRLHDRIVFRRGETDAPWPTADWSRQRLYP</sequence>
<feature type="binding site" evidence="7">
    <location>
        <position position="163"/>
    </location>
    <ligand>
        <name>FMN</name>
        <dbReference type="ChEBI" id="CHEBI:58210"/>
    </ligand>
</feature>
<evidence type="ECO:0000313" key="11">
    <source>
        <dbReference type="Proteomes" id="UP000289411"/>
    </source>
</evidence>
<dbReference type="EMBL" id="QYBC01000008">
    <property type="protein sequence ID" value="RYB05101.1"/>
    <property type="molecule type" value="Genomic_DNA"/>
</dbReference>
<dbReference type="NCBIfam" id="NF004231">
    <property type="entry name" value="PRK05679.1"/>
    <property type="match status" value="1"/>
</dbReference>
<evidence type="ECO:0000256" key="3">
    <source>
        <dbReference type="ARBA" id="ARBA00022643"/>
    </source>
</evidence>
<dbReference type="InterPro" id="IPR019740">
    <property type="entry name" value="Pyridox_Oxase_CS"/>
</dbReference>
<feature type="binding site" evidence="7">
    <location>
        <begin position="108"/>
        <end position="109"/>
    </location>
    <ligand>
        <name>FMN</name>
        <dbReference type="ChEBI" id="CHEBI:58210"/>
    </ligand>
</feature>
<dbReference type="AlphaFoldDB" id="A0A4Q2RCB8"/>
<dbReference type="PANTHER" id="PTHR10851">
    <property type="entry name" value="PYRIDOXINE-5-PHOSPHATE OXIDASE"/>
    <property type="match status" value="1"/>
</dbReference>
<dbReference type="OrthoDB" id="9780392at2"/>
<comment type="caution">
    <text evidence="10">The sequence shown here is derived from an EMBL/GenBank/DDBJ whole genome shotgun (WGS) entry which is preliminary data.</text>
</comment>
<dbReference type="Pfam" id="PF01243">
    <property type="entry name" value="PNPOx_N"/>
    <property type="match status" value="1"/>
</dbReference>
<proteinExistence type="inferred from homology"/>
<name>A0A4Q2RCB8_9HYPH</name>
<feature type="binding site" evidence="7">
    <location>
        <position position="51"/>
    </location>
    <ligand>
        <name>FMN</name>
        <dbReference type="ChEBI" id="CHEBI:58210"/>
    </ligand>
</feature>
<accession>A0A4Q2RCB8</accession>
<comment type="similarity">
    <text evidence="1">Belongs to the pyridoxamine 5'-phosphate oxidase family.</text>
</comment>
<dbReference type="NCBIfam" id="TIGR00558">
    <property type="entry name" value="pdxH"/>
    <property type="match status" value="1"/>
</dbReference>
<evidence type="ECO:0000256" key="2">
    <source>
        <dbReference type="ARBA" id="ARBA00022630"/>
    </source>
</evidence>
<dbReference type="EC" id="1.4.3.5" evidence="6"/>
<keyword evidence="2" id="KW-0285">Flavoprotein</keyword>
<dbReference type="InterPro" id="IPR000659">
    <property type="entry name" value="Pyridox_Oxase"/>
</dbReference>
<feature type="binding site" evidence="7">
    <location>
        <position position="73"/>
    </location>
    <ligand>
        <name>FMN</name>
        <dbReference type="ChEBI" id="CHEBI:58210"/>
    </ligand>
</feature>
<gene>
    <name evidence="10" type="primary">pdxH</name>
    <name evidence="10" type="ORF">D3272_10595</name>
</gene>
<feature type="binding site" evidence="7">
    <location>
        <begin position="29"/>
        <end position="34"/>
    </location>
    <ligand>
        <name>FMN</name>
        <dbReference type="ChEBI" id="CHEBI:58210"/>
    </ligand>
</feature>
<reference evidence="10 11" key="2">
    <citation type="submission" date="2019-02" db="EMBL/GenBank/DDBJ databases">
        <title>'Lichenibacterium ramalinii' gen. nov. sp. nov., 'Lichenibacterium minor' gen. nov. sp. nov.</title>
        <authorList>
            <person name="Pankratov T."/>
        </authorList>
    </citation>
    <scope>NUCLEOTIDE SEQUENCE [LARGE SCALE GENOMIC DNA]</scope>
    <source>
        <strain evidence="10 11">RmlP001</strain>
    </source>
</reference>
<dbReference type="PROSITE" id="PS01064">
    <property type="entry name" value="PYRIDOX_OXIDASE"/>
    <property type="match status" value="1"/>
</dbReference>
<dbReference type="GO" id="GO:0008615">
    <property type="term" value="P:pyridoxine biosynthetic process"/>
    <property type="evidence" value="ECO:0007669"/>
    <property type="project" value="UniProtKB-UniRule"/>
</dbReference>
<evidence type="ECO:0000256" key="5">
    <source>
        <dbReference type="ARBA" id="ARBA00023096"/>
    </source>
</evidence>
<dbReference type="Gene3D" id="2.30.110.10">
    <property type="entry name" value="Electron Transport, Fmn-binding Protein, Chain A"/>
    <property type="match status" value="1"/>
</dbReference>
<dbReference type="InterPro" id="IPR019576">
    <property type="entry name" value="Pyridoxamine_oxidase_dimer_C"/>
</dbReference>
<evidence type="ECO:0000259" key="8">
    <source>
        <dbReference type="Pfam" id="PF01243"/>
    </source>
</evidence>
<dbReference type="SUPFAM" id="SSF50475">
    <property type="entry name" value="FMN-binding split barrel"/>
    <property type="match status" value="1"/>
</dbReference>
<dbReference type="InterPro" id="IPR011576">
    <property type="entry name" value="Pyridox_Oxase_N"/>
</dbReference>
<dbReference type="GO" id="GO:0010181">
    <property type="term" value="F:FMN binding"/>
    <property type="evidence" value="ECO:0007669"/>
    <property type="project" value="UniProtKB-UniRule"/>
</dbReference>
<feature type="domain" description="Pyridoxamine 5'-phosphate oxidase N-terminal" evidence="8">
    <location>
        <begin position="9"/>
        <end position="126"/>
    </location>
</feature>
<feature type="binding site" evidence="7">
    <location>
        <position position="153"/>
    </location>
    <ligand>
        <name>FMN</name>
        <dbReference type="ChEBI" id="CHEBI:58210"/>
    </ligand>
</feature>
<dbReference type="PIRSF" id="PIRSF000190">
    <property type="entry name" value="Pyd_amn-ph_oxd"/>
    <property type="match status" value="1"/>
</dbReference>
<evidence type="ECO:0000256" key="1">
    <source>
        <dbReference type="ARBA" id="ARBA00007301"/>
    </source>
</evidence>
<evidence type="ECO:0000259" key="9">
    <source>
        <dbReference type="Pfam" id="PF10590"/>
    </source>
</evidence>
<protein>
    <recommendedName>
        <fullName evidence="6">Pyridoxamine 5'-phosphate oxidase</fullName>
        <ecNumber evidence="6">1.4.3.5</ecNumber>
    </recommendedName>
</protein>
<keyword evidence="11" id="KW-1185">Reference proteome</keyword>
<evidence type="ECO:0000256" key="7">
    <source>
        <dbReference type="PIRSR" id="PIRSR000190-2"/>
    </source>
</evidence>
<dbReference type="PANTHER" id="PTHR10851:SF0">
    <property type="entry name" value="PYRIDOXINE-5'-PHOSPHATE OXIDASE"/>
    <property type="match status" value="1"/>
</dbReference>
<organism evidence="10 11">
    <name type="scientific">Lichenibacterium ramalinae</name>
    <dbReference type="NCBI Taxonomy" id="2316527"/>
    <lineage>
        <taxon>Bacteria</taxon>
        <taxon>Pseudomonadati</taxon>
        <taxon>Pseudomonadota</taxon>
        <taxon>Alphaproteobacteria</taxon>
        <taxon>Hyphomicrobiales</taxon>
        <taxon>Lichenihabitantaceae</taxon>
        <taxon>Lichenibacterium</taxon>
    </lineage>
</organism>
<dbReference type="Proteomes" id="UP000289411">
    <property type="component" value="Unassembled WGS sequence"/>
</dbReference>
<feature type="binding site" evidence="7">
    <location>
        <begin position="44"/>
        <end position="45"/>
    </location>
    <ligand>
        <name>FMN</name>
        <dbReference type="ChEBI" id="CHEBI:58210"/>
    </ligand>
</feature>
<dbReference type="Pfam" id="PF10590">
    <property type="entry name" value="PNP_phzG_C"/>
    <property type="match status" value="1"/>
</dbReference>